<dbReference type="RefSeq" id="WP_175269995.1">
    <property type="nucleotide sequence ID" value="NZ_JABFCR010000040.1"/>
</dbReference>
<feature type="chain" id="PRO_5047150946" description="Thioredoxin domain-containing protein" evidence="1">
    <location>
        <begin position="27"/>
        <end position="83"/>
    </location>
</feature>
<dbReference type="EMBL" id="JABFCR010000040">
    <property type="protein sequence ID" value="NNU34315.1"/>
    <property type="molecule type" value="Genomic_DNA"/>
</dbReference>
<comment type="caution">
    <text evidence="2">The sequence shown here is derived from an EMBL/GenBank/DDBJ whole genome shotgun (WGS) entry which is preliminary data.</text>
</comment>
<feature type="signal peptide" evidence="1">
    <location>
        <begin position="1"/>
        <end position="26"/>
    </location>
</feature>
<evidence type="ECO:0000256" key="1">
    <source>
        <dbReference type="SAM" id="SignalP"/>
    </source>
</evidence>
<evidence type="ECO:0000313" key="3">
    <source>
        <dbReference type="Proteomes" id="UP000566071"/>
    </source>
</evidence>
<protein>
    <recommendedName>
        <fullName evidence="4">Thioredoxin domain-containing protein</fullName>
    </recommendedName>
</protein>
<gene>
    <name evidence="2" type="ORF">HK413_09435</name>
</gene>
<reference evidence="2 3" key="1">
    <citation type="submission" date="2020-05" db="EMBL/GenBank/DDBJ databases">
        <authorList>
            <person name="Khan S.A."/>
            <person name="Jeon C.O."/>
            <person name="Chun B.H."/>
        </authorList>
    </citation>
    <scope>NUCLEOTIDE SEQUENCE [LARGE SCALE GENOMIC DNA]</scope>
    <source>
        <strain evidence="2 3">S1162</strain>
    </source>
</reference>
<dbReference type="Proteomes" id="UP000566071">
    <property type="component" value="Unassembled WGS sequence"/>
</dbReference>
<keyword evidence="3" id="KW-1185">Reference proteome</keyword>
<keyword evidence="1" id="KW-0732">Signal</keyword>
<name>A0ABX1W2F5_9SPHI</name>
<sequence>MPYNLKPFTLLLIISFTLLKPTHAQVANSNIHYLTDTTVNFNALIGQFKNKVIYVDAWATWVCSLQARASAEKRGAGICQFRR</sequence>
<evidence type="ECO:0000313" key="2">
    <source>
        <dbReference type="EMBL" id="NNU34315.1"/>
    </source>
</evidence>
<proteinExistence type="predicted"/>
<evidence type="ECO:0008006" key="4">
    <source>
        <dbReference type="Google" id="ProtNLM"/>
    </source>
</evidence>
<accession>A0ABX1W2F5</accession>
<organism evidence="2 3">
    <name type="scientific">Mucilaginibacter humi</name>
    <dbReference type="NCBI Taxonomy" id="2732510"/>
    <lineage>
        <taxon>Bacteria</taxon>
        <taxon>Pseudomonadati</taxon>
        <taxon>Bacteroidota</taxon>
        <taxon>Sphingobacteriia</taxon>
        <taxon>Sphingobacteriales</taxon>
        <taxon>Sphingobacteriaceae</taxon>
        <taxon>Mucilaginibacter</taxon>
    </lineage>
</organism>